<evidence type="ECO:0000313" key="13">
    <source>
        <dbReference type="Proteomes" id="UP001050691"/>
    </source>
</evidence>
<dbReference type="InterPro" id="IPR029018">
    <property type="entry name" value="Hex-like_dom2"/>
</dbReference>
<name>A0AAV5AQR5_9AGAM</name>
<dbReference type="InterPro" id="IPR025705">
    <property type="entry name" value="Beta_hexosaminidase_sua/sub"/>
</dbReference>
<accession>A0AAV5AQR5</accession>
<dbReference type="Pfam" id="PF00728">
    <property type="entry name" value="Glyco_hydro_20"/>
    <property type="match status" value="1"/>
</dbReference>
<keyword evidence="5" id="KW-0325">Glycoprotein</keyword>
<dbReference type="PIRSF" id="PIRSF001093">
    <property type="entry name" value="B-hxosamndse_ab_euk"/>
    <property type="match status" value="1"/>
</dbReference>
<keyword evidence="9" id="KW-1133">Transmembrane helix</keyword>
<dbReference type="InterPro" id="IPR029019">
    <property type="entry name" value="HEX_eukaryotic_N"/>
</dbReference>
<protein>
    <recommendedName>
        <fullName evidence="7">Beta-hexosaminidase</fullName>
        <ecNumber evidence="7">3.2.1.52</ecNumber>
    </recommendedName>
</protein>
<dbReference type="Gene3D" id="3.30.379.10">
    <property type="entry name" value="Chitobiase/beta-hexosaminidase domain 2-like"/>
    <property type="match status" value="1"/>
</dbReference>
<evidence type="ECO:0000256" key="8">
    <source>
        <dbReference type="PIRSR" id="PIRSR001093-1"/>
    </source>
</evidence>
<keyword evidence="6 7" id="KW-0326">Glycosidase</keyword>
<comment type="similarity">
    <text evidence="2 7">Belongs to the glycosyl hydrolase 20 family.</text>
</comment>
<evidence type="ECO:0000256" key="1">
    <source>
        <dbReference type="ARBA" id="ARBA00001231"/>
    </source>
</evidence>
<feature type="active site" description="Proton donor" evidence="8">
    <location>
        <position position="325"/>
    </location>
</feature>
<comment type="caution">
    <text evidence="12">The sequence shown here is derived from an EMBL/GenBank/DDBJ whole genome shotgun (WGS) entry which is preliminary data.</text>
</comment>
<dbReference type="Pfam" id="PF14845">
    <property type="entry name" value="Glycohydro_20b2"/>
    <property type="match status" value="1"/>
</dbReference>
<keyword evidence="4 7" id="KW-0378">Hydrolase</keyword>
<dbReference type="PANTHER" id="PTHR22600">
    <property type="entry name" value="BETA-HEXOSAMINIDASE"/>
    <property type="match status" value="1"/>
</dbReference>
<dbReference type="Gene3D" id="3.20.20.80">
    <property type="entry name" value="Glycosidases"/>
    <property type="match status" value="1"/>
</dbReference>
<dbReference type="GO" id="GO:0005975">
    <property type="term" value="P:carbohydrate metabolic process"/>
    <property type="evidence" value="ECO:0007669"/>
    <property type="project" value="InterPro"/>
</dbReference>
<evidence type="ECO:0000256" key="4">
    <source>
        <dbReference type="ARBA" id="ARBA00022801"/>
    </source>
</evidence>
<feature type="transmembrane region" description="Helical" evidence="9">
    <location>
        <begin position="7"/>
        <end position="28"/>
    </location>
</feature>
<keyword evidence="13" id="KW-1185">Reference proteome</keyword>
<feature type="domain" description="Beta-hexosaminidase eukaryotic type N-terminal" evidence="11">
    <location>
        <begin position="25"/>
        <end position="157"/>
    </location>
</feature>
<dbReference type="InterPro" id="IPR017853">
    <property type="entry name" value="GH"/>
</dbReference>
<keyword evidence="9" id="KW-0812">Transmembrane</keyword>
<feature type="domain" description="Glycoside hydrolase family 20 catalytic" evidence="10">
    <location>
        <begin position="181"/>
        <end position="504"/>
    </location>
</feature>
<evidence type="ECO:0000256" key="9">
    <source>
        <dbReference type="SAM" id="Phobius"/>
    </source>
</evidence>
<gene>
    <name evidence="12" type="ORF">Clacol_009777</name>
</gene>
<dbReference type="Proteomes" id="UP001050691">
    <property type="component" value="Unassembled WGS sequence"/>
</dbReference>
<dbReference type="InterPro" id="IPR015883">
    <property type="entry name" value="Glyco_hydro_20_cat"/>
</dbReference>
<evidence type="ECO:0000256" key="6">
    <source>
        <dbReference type="ARBA" id="ARBA00023295"/>
    </source>
</evidence>
<dbReference type="FunFam" id="3.20.20.80:FF:000063">
    <property type="entry name" value="Beta-hexosaminidase"/>
    <property type="match status" value="1"/>
</dbReference>
<evidence type="ECO:0000256" key="2">
    <source>
        <dbReference type="ARBA" id="ARBA00006285"/>
    </source>
</evidence>
<dbReference type="GO" id="GO:0030203">
    <property type="term" value="P:glycosaminoglycan metabolic process"/>
    <property type="evidence" value="ECO:0007669"/>
    <property type="project" value="TreeGrafter"/>
</dbReference>
<reference evidence="12" key="1">
    <citation type="submission" date="2021-10" db="EMBL/GenBank/DDBJ databases">
        <title>De novo Genome Assembly of Clathrus columnatus (Basidiomycota, Fungi) Using Illumina and Nanopore Sequence Data.</title>
        <authorList>
            <person name="Ogiso-Tanaka E."/>
            <person name="Itagaki H."/>
            <person name="Hosoya T."/>
            <person name="Hosaka K."/>
        </authorList>
    </citation>
    <scope>NUCLEOTIDE SEQUENCE</scope>
    <source>
        <strain evidence="12">MO-923</strain>
    </source>
</reference>
<dbReference type="EC" id="3.2.1.52" evidence="7"/>
<dbReference type="GO" id="GO:0004563">
    <property type="term" value="F:beta-N-acetylhexosaminidase activity"/>
    <property type="evidence" value="ECO:0007669"/>
    <property type="project" value="UniProtKB-EC"/>
</dbReference>
<dbReference type="AlphaFoldDB" id="A0AAV5AQR5"/>
<dbReference type="SUPFAM" id="SSF51445">
    <property type="entry name" value="(Trans)glycosidases"/>
    <property type="match status" value="1"/>
</dbReference>
<dbReference type="PRINTS" id="PR00738">
    <property type="entry name" value="GLHYDRLASE20"/>
</dbReference>
<evidence type="ECO:0000256" key="3">
    <source>
        <dbReference type="ARBA" id="ARBA00022729"/>
    </source>
</evidence>
<organism evidence="12 13">
    <name type="scientific">Clathrus columnatus</name>
    <dbReference type="NCBI Taxonomy" id="1419009"/>
    <lineage>
        <taxon>Eukaryota</taxon>
        <taxon>Fungi</taxon>
        <taxon>Dikarya</taxon>
        <taxon>Basidiomycota</taxon>
        <taxon>Agaricomycotina</taxon>
        <taxon>Agaricomycetes</taxon>
        <taxon>Phallomycetidae</taxon>
        <taxon>Phallales</taxon>
        <taxon>Clathraceae</taxon>
        <taxon>Clathrus</taxon>
    </lineage>
</organism>
<sequence length="555" mass="60518">MFPTKTILLRILFTFLTYIHGTLCLWPMPSNLNAGSSLLRLSPEFSIVVDVQDAPSDLTQAVQRATTYIQQDKLQRLVVGRGATDAQSIAKAPGLSKLTLSLTGKRPTQSISTEAISLLEDRSESYSLTVPADGSSATLTADSTLGLFRGLTTFGQLWYQYQNTIYAVQTPLTIENDTPAFPYRGFMLDTSRNFFPVSDILRTMDAMSWVKTDTHSWPLFIESHPELSAEGAYTSDSQYSQADIQNITSYAAEEIDTPSHTGSISFSHPELVACSDASPWSTFASEPPAGQLRLASPAGIDLATSIFSSAASIFPSKYISTGGDELNANCYDDDAETQAELKASGQTLEEALDTFVQATQSTLTKVGKIPIISEEMVLDYNLTLSNDTIAIVWISSQDVPSVVQRGFRVILGASDFLFLVLNVGLQDCGGGEWVGDDIANSWCDPFKTWQKIYSFDPFANLTSEQTKLIVGGMTLLWTEQSDPSNLDPIVWPRAAAAAEVFWTGAQLPTGTPLNSSEALPRLHDARYRFVQRGVKAIALQPQWCALRPGACDLNA</sequence>
<comment type="catalytic activity">
    <reaction evidence="1 7">
        <text>Hydrolysis of terminal non-reducing N-acetyl-D-hexosamine residues in N-acetyl-beta-D-hexosaminides.</text>
        <dbReference type="EC" id="3.2.1.52"/>
    </reaction>
</comment>
<dbReference type="EMBL" id="BPWL01000011">
    <property type="protein sequence ID" value="GJJ15499.1"/>
    <property type="molecule type" value="Genomic_DNA"/>
</dbReference>
<evidence type="ECO:0000256" key="7">
    <source>
        <dbReference type="PIRNR" id="PIRNR001093"/>
    </source>
</evidence>
<evidence type="ECO:0000259" key="11">
    <source>
        <dbReference type="Pfam" id="PF14845"/>
    </source>
</evidence>
<keyword evidence="3" id="KW-0732">Signal</keyword>
<evidence type="ECO:0000259" key="10">
    <source>
        <dbReference type="Pfam" id="PF00728"/>
    </source>
</evidence>
<dbReference type="GO" id="GO:0016020">
    <property type="term" value="C:membrane"/>
    <property type="evidence" value="ECO:0007669"/>
    <property type="project" value="TreeGrafter"/>
</dbReference>
<dbReference type="PANTHER" id="PTHR22600:SF26">
    <property type="entry name" value="BETA-N-ACETYLHEXOSAMINIDASE"/>
    <property type="match status" value="1"/>
</dbReference>
<evidence type="ECO:0000313" key="12">
    <source>
        <dbReference type="EMBL" id="GJJ15499.1"/>
    </source>
</evidence>
<evidence type="ECO:0000256" key="5">
    <source>
        <dbReference type="ARBA" id="ARBA00023180"/>
    </source>
</evidence>
<keyword evidence="9" id="KW-0472">Membrane</keyword>
<dbReference type="SUPFAM" id="SSF55545">
    <property type="entry name" value="beta-N-acetylhexosaminidase-like domain"/>
    <property type="match status" value="1"/>
</dbReference>
<proteinExistence type="inferred from homology"/>